<organism evidence="1 2">
    <name type="scientific">Cetraspora pellucida</name>
    <dbReference type="NCBI Taxonomy" id="1433469"/>
    <lineage>
        <taxon>Eukaryota</taxon>
        <taxon>Fungi</taxon>
        <taxon>Fungi incertae sedis</taxon>
        <taxon>Mucoromycota</taxon>
        <taxon>Glomeromycotina</taxon>
        <taxon>Glomeromycetes</taxon>
        <taxon>Diversisporales</taxon>
        <taxon>Gigasporaceae</taxon>
        <taxon>Cetraspora</taxon>
    </lineage>
</organism>
<sequence length="154" mass="18141">TDNDINSMPQIQQDILTYKKEDTNQIIVDNLCDDSYANSLADTLNDFFYSLNKEIPTEDILTENDIINLIQSKMRSKNDDPNHSYDSKEEPEVVSLNDASKLLHTWVTLFEQQQLDEFKKENIYIFKKYLKIVKRLKFQAKKQVAITDFFAYKD</sequence>
<gene>
    <name evidence="1" type="ORF">SPELUC_LOCUS12554</name>
</gene>
<proteinExistence type="predicted"/>
<comment type="caution">
    <text evidence="1">The sequence shown here is derived from an EMBL/GenBank/DDBJ whole genome shotgun (WGS) entry which is preliminary data.</text>
</comment>
<accession>A0ACA9PSY6</accession>
<dbReference type="EMBL" id="CAJVPW010030116">
    <property type="protein sequence ID" value="CAG8722956.1"/>
    <property type="molecule type" value="Genomic_DNA"/>
</dbReference>
<name>A0ACA9PSY6_9GLOM</name>
<protein>
    <submittedName>
        <fullName evidence="1">5514_t:CDS:1</fullName>
    </submittedName>
</protein>
<feature type="non-terminal residue" evidence="1">
    <location>
        <position position="1"/>
    </location>
</feature>
<dbReference type="Proteomes" id="UP000789366">
    <property type="component" value="Unassembled WGS sequence"/>
</dbReference>
<keyword evidence="2" id="KW-1185">Reference proteome</keyword>
<evidence type="ECO:0000313" key="1">
    <source>
        <dbReference type="EMBL" id="CAG8722956.1"/>
    </source>
</evidence>
<reference evidence="1" key="1">
    <citation type="submission" date="2021-06" db="EMBL/GenBank/DDBJ databases">
        <authorList>
            <person name="Kallberg Y."/>
            <person name="Tangrot J."/>
            <person name="Rosling A."/>
        </authorList>
    </citation>
    <scope>NUCLEOTIDE SEQUENCE</scope>
    <source>
        <strain evidence="1">28 12/20/2015</strain>
    </source>
</reference>
<evidence type="ECO:0000313" key="2">
    <source>
        <dbReference type="Proteomes" id="UP000789366"/>
    </source>
</evidence>